<dbReference type="EMBL" id="JABTCF010000003">
    <property type="protein sequence ID" value="MBD0777411.1"/>
    <property type="molecule type" value="Genomic_DNA"/>
</dbReference>
<dbReference type="Pfam" id="PF17678">
    <property type="entry name" value="Glyco_hydro_92N"/>
    <property type="match status" value="1"/>
</dbReference>
<evidence type="ECO:0000313" key="7">
    <source>
        <dbReference type="Proteomes" id="UP001166021"/>
    </source>
</evidence>
<keyword evidence="3" id="KW-0106">Calcium</keyword>
<dbReference type="InterPro" id="IPR012939">
    <property type="entry name" value="Glyco_hydro_92"/>
</dbReference>
<evidence type="ECO:0000256" key="3">
    <source>
        <dbReference type="ARBA" id="ARBA00022837"/>
    </source>
</evidence>
<feature type="domain" description="Glycosyl hydrolase family 92" evidence="4">
    <location>
        <begin position="263"/>
        <end position="614"/>
    </location>
</feature>
<dbReference type="GO" id="GO:0016787">
    <property type="term" value="F:hydrolase activity"/>
    <property type="evidence" value="ECO:0007669"/>
    <property type="project" value="UniProtKB-KW"/>
</dbReference>
<comment type="caution">
    <text evidence="6">The sequence shown here is derived from an EMBL/GenBank/DDBJ whole genome shotgun (WGS) entry which is preliminary data.</text>
</comment>
<comment type="subunit">
    <text evidence="2">Monomer.</text>
</comment>
<dbReference type="PANTHER" id="PTHR12143">
    <property type="entry name" value="PEPTIDE N-GLYCANASE PNGASE -RELATED"/>
    <property type="match status" value="1"/>
</dbReference>
<feature type="domain" description="Glycosyl hydrolase family 92" evidence="4">
    <location>
        <begin position="630"/>
        <end position="738"/>
    </location>
</feature>
<dbReference type="InterPro" id="IPR005887">
    <property type="entry name" value="GH92_a_mannosidase_put"/>
</dbReference>
<dbReference type="InterPro" id="IPR041371">
    <property type="entry name" value="GH92_N"/>
</dbReference>
<keyword evidence="7" id="KW-1185">Reference proteome</keyword>
<gene>
    <name evidence="6" type="ORF">HPE56_06375</name>
</gene>
<dbReference type="Gene3D" id="1.20.1050.60">
    <property type="entry name" value="alpha-1,2-mannosidase"/>
    <property type="match status" value="1"/>
</dbReference>
<name>A0ABR7V294_9FLAO</name>
<proteinExistence type="predicted"/>
<sequence length="748" mass="85684">MKTFKILTVLFSFLIVLSCKEKEQEKVKAIDVLSFVDPFISTEGDHGHWHPSALVPFGMVKLGPDTFPSSLTGDGDWAHSGYNYSDSIVRGFSHFRTGSSGGGSIHDRAGLLSLLPFHTITNDDWIKNPTSEIDKATEQASPGYYSVLLEEQGIQAELTATSYVGMHRYSFKKTEDAKVLLSSGNSSLTNDLHYNVVDEHTIEGYFDKINGPYFTIVFNKPLIKNEEQGKHDKSVGNFICDFGKLTEPLLVKVGVSFTSINSANKNLKATCTTWDFENVKLEAEKLWRDRLSGIKIRGNNTRDKRIFYTALYHSCFLPIVQSDYDGTFLGFDAQLHMAENYKHYNGFAFWDSFRTKYPLYSLFCPDVYSDITSSIYDVYKYANNWDPFPNSDHKPHKSPLFSAHGKDGSTAFSTCRHEHMLMVMTDAYYKGLFHDELDIKDVYPYLKEETLLQMPKSYDSIGFIPARPDQTGEYSWDNWCVAALAKTLNKNDDYSYFTKRANYWKNSWDPEIKFFRARSADGKWLDFPEDPRDNREKYTYEGSKWHWRWNALHNMNGMIEALGGNKAFVEALDYFFENDLYTAGNQIDLHAPFLFNEAGAPWLTQKWVNQLVKKRTTQLYGTHGFFKEPILDYVYKDTPDGFLEEMDGDFGCMSAWYNLAAIGLYQTCPGDTKFQISTPIFEEITLDAFNVPFHIVCANFSEDNIYIQSAKLNGEDLKRSWLSYAEIAKGGKLELTLSKEPNKSWTIK</sequence>
<evidence type="ECO:0000259" key="5">
    <source>
        <dbReference type="Pfam" id="PF17678"/>
    </source>
</evidence>
<dbReference type="PANTHER" id="PTHR12143:SF39">
    <property type="entry name" value="SECRETED PROTEIN"/>
    <property type="match status" value="1"/>
</dbReference>
<evidence type="ECO:0000259" key="4">
    <source>
        <dbReference type="Pfam" id="PF07971"/>
    </source>
</evidence>
<evidence type="ECO:0000256" key="2">
    <source>
        <dbReference type="ARBA" id="ARBA00011245"/>
    </source>
</evidence>
<dbReference type="SUPFAM" id="SSF48208">
    <property type="entry name" value="Six-hairpin glycosidases"/>
    <property type="match status" value="1"/>
</dbReference>
<dbReference type="Pfam" id="PF07971">
    <property type="entry name" value="Glyco_hydro_92"/>
    <property type="match status" value="2"/>
</dbReference>
<dbReference type="InterPro" id="IPR050883">
    <property type="entry name" value="PNGase"/>
</dbReference>
<dbReference type="PROSITE" id="PS51257">
    <property type="entry name" value="PROKAR_LIPOPROTEIN"/>
    <property type="match status" value="1"/>
</dbReference>
<dbReference type="Proteomes" id="UP001166021">
    <property type="component" value="Unassembled WGS sequence"/>
</dbReference>
<dbReference type="Gene3D" id="3.30.2080.10">
    <property type="entry name" value="GH92 mannosidase domain"/>
    <property type="match status" value="1"/>
</dbReference>
<evidence type="ECO:0000313" key="6">
    <source>
        <dbReference type="EMBL" id="MBD0777411.1"/>
    </source>
</evidence>
<organism evidence="6 7">
    <name type="scientific">Maribacter aquimaris</name>
    <dbReference type="NCBI Taxonomy" id="2737171"/>
    <lineage>
        <taxon>Bacteria</taxon>
        <taxon>Pseudomonadati</taxon>
        <taxon>Bacteroidota</taxon>
        <taxon>Flavobacteriia</taxon>
        <taxon>Flavobacteriales</taxon>
        <taxon>Flavobacteriaceae</taxon>
        <taxon>Maribacter</taxon>
    </lineage>
</organism>
<dbReference type="RefSeq" id="WP_188242941.1">
    <property type="nucleotide sequence ID" value="NZ_JABTCF010000003.1"/>
</dbReference>
<accession>A0ABR7V294</accession>
<dbReference type="NCBIfam" id="TIGR01180">
    <property type="entry name" value="aman2_put"/>
    <property type="match status" value="1"/>
</dbReference>
<dbReference type="InterPro" id="IPR014718">
    <property type="entry name" value="GH-type_carb-bd"/>
</dbReference>
<dbReference type="Gene3D" id="1.20.1610.10">
    <property type="entry name" value="alpha-1,2-mannosidases domains"/>
    <property type="match status" value="1"/>
</dbReference>
<feature type="domain" description="Glycosyl hydrolase family 92 N-terminal" evidence="5">
    <location>
        <begin position="35"/>
        <end position="256"/>
    </location>
</feature>
<keyword evidence="6" id="KW-0378">Hydrolase</keyword>
<comment type="cofactor">
    <cofactor evidence="1">
        <name>Ca(2+)</name>
        <dbReference type="ChEBI" id="CHEBI:29108"/>
    </cofactor>
</comment>
<dbReference type="Gene3D" id="2.70.98.10">
    <property type="match status" value="1"/>
</dbReference>
<evidence type="ECO:0000256" key="1">
    <source>
        <dbReference type="ARBA" id="ARBA00001913"/>
    </source>
</evidence>
<reference evidence="6" key="1">
    <citation type="submission" date="2020-05" db="EMBL/GenBank/DDBJ databases">
        <title>The draft genome sequence of Maribacter sp. ANRC-HE7.</title>
        <authorList>
            <person name="Mu L."/>
        </authorList>
    </citation>
    <scope>NUCLEOTIDE SEQUENCE</scope>
    <source>
        <strain evidence="6">ANRC-HE7</strain>
    </source>
</reference>
<dbReference type="InterPro" id="IPR008928">
    <property type="entry name" value="6-hairpin_glycosidase_sf"/>
</dbReference>
<protein>
    <submittedName>
        <fullName evidence="6">Glycoside hydrolase family 92 protein</fullName>
    </submittedName>
</protein>